<dbReference type="PANTHER" id="PTHR40267:SF1">
    <property type="entry name" value="BLR3294 PROTEIN"/>
    <property type="match status" value="1"/>
</dbReference>
<organism evidence="1 2">
    <name type="scientific">Fodinicurvata halophila</name>
    <dbReference type="NCBI Taxonomy" id="1419723"/>
    <lineage>
        <taxon>Bacteria</taxon>
        <taxon>Pseudomonadati</taxon>
        <taxon>Pseudomonadota</taxon>
        <taxon>Alphaproteobacteria</taxon>
        <taxon>Rhodospirillales</taxon>
        <taxon>Rhodovibrionaceae</taxon>
        <taxon>Fodinicurvata</taxon>
    </lineage>
</organism>
<sequence>MSDAQATLAGWQEMTLSMSAPSSVSVGLIALANDSTIEPDLYGFLGPENIRIQTNRIPAPRYLDVKSLHALKDKIADTAAGLMTTNHLDVMAFGCTSASMALGSAAITEAIHRARPNIKVANPVEAALKGLRQLGCSRISLLTPYIGEVNALVEDYLVRHKLDLVRKGYFPVRDNDTRSHVSLEAFEAAADYLMNDSAADALFISCTALRTAPVIEHLEKRLGKPVVTSNQALAWDCLRQAGDTRSLLGLGQLMRT</sequence>
<dbReference type="InterPro" id="IPR026286">
    <property type="entry name" value="MaiA/AMDase"/>
</dbReference>
<dbReference type="Gene3D" id="3.40.50.12500">
    <property type="match status" value="1"/>
</dbReference>
<protein>
    <submittedName>
        <fullName evidence="1">Aspartate/glutamate racemase family protein</fullName>
    </submittedName>
</protein>
<dbReference type="EMBL" id="JBHSCW010000001">
    <property type="protein sequence ID" value="MFC4350265.1"/>
    <property type="molecule type" value="Genomic_DNA"/>
</dbReference>
<dbReference type="InterPro" id="IPR053714">
    <property type="entry name" value="Iso_Racemase_Enz_sf"/>
</dbReference>
<evidence type="ECO:0000313" key="1">
    <source>
        <dbReference type="EMBL" id="MFC4350265.1"/>
    </source>
</evidence>
<dbReference type="PIRSF" id="PIRSF015736">
    <property type="entry name" value="MI"/>
    <property type="match status" value="1"/>
</dbReference>
<reference evidence="2" key="1">
    <citation type="journal article" date="2019" name="Int. J. Syst. Evol. Microbiol.">
        <title>The Global Catalogue of Microorganisms (GCM) 10K type strain sequencing project: providing services to taxonomists for standard genome sequencing and annotation.</title>
        <authorList>
            <consortium name="The Broad Institute Genomics Platform"/>
            <consortium name="The Broad Institute Genome Sequencing Center for Infectious Disease"/>
            <person name="Wu L."/>
            <person name="Ma J."/>
        </authorList>
    </citation>
    <scope>NUCLEOTIDE SEQUENCE [LARGE SCALE GENOMIC DNA]</scope>
    <source>
        <strain evidence="2">CECT 8472</strain>
    </source>
</reference>
<dbReference type="RefSeq" id="WP_382420537.1">
    <property type="nucleotide sequence ID" value="NZ_JBHSCW010000001.1"/>
</dbReference>
<gene>
    <name evidence="1" type="ORF">ACFOW6_01785</name>
</gene>
<name>A0ABV8UH97_9PROT</name>
<comment type="caution">
    <text evidence="1">The sequence shown here is derived from an EMBL/GenBank/DDBJ whole genome shotgun (WGS) entry which is preliminary data.</text>
</comment>
<dbReference type="Proteomes" id="UP001595799">
    <property type="component" value="Unassembled WGS sequence"/>
</dbReference>
<accession>A0ABV8UH97</accession>
<proteinExistence type="predicted"/>
<evidence type="ECO:0000313" key="2">
    <source>
        <dbReference type="Proteomes" id="UP001595799"/>
    </source>
</evidence>
<dbReference type="Pfam" id="PF17645">
    <property type="entry name" value="Amdase"/>
    <property type="match status" value="1"/>
</dbReference>
<keyword evidence="2" id="KW-1185">Reference proteome</keyword>
<dbReference type="PANTHER" id="PTHR40267">
    <property type="entry name" value="BLR3294 PROTEIN"/>
    <property type="match status" value="1"/>
</dbReference>